<gene>
    <name evidence="7" type="ORF">JZO69_14565</name>
</gene>
<evidence type="ECO:0000313" key="8">
    <source>
        <dbReference type="Proteomes" id="UP000664632"/>
    </source>
</evidence>
<keyword evidence="4" id="KW-1133">Transmembrane helix</keyword>
<evidence type="ECO:0000256" key="4">
    <source>
        <dbReference type="SAM" id="Phobius"/>
    </source>
</evidence>
<evidence type="ECO:0000256" key="2">
    <source>
        <dbReference type="ARBA" id="ARBA00023054"/>
    </source>
</evidence>
<dbReference type="RefSeq" id="WP_207113563.1">
    <property type="nucleotide sequence ID" value="NZ_JAFLWD010000040.1"/>
</dbReference>
<evidence type="ECO:0000256" key="3">
    <source>
        <dbReference type="SAM" id="MobiDB-lite"/>
    </source>
</evidence>
<organism evidence="7 8">
    <name type="scientific">Candidatus Enterococcus ikei</name>
    <dbReference type="NCBI Taxonomy" id="2815326"/>
    <lineage>
        <taxon>Bacteria</taxon>
        <taxon>Bacillati</taxon>
        <taxon>Bacillota</taxon>
        <taxon>Bacilli</taxon>
        <taxon>Lactobacillales</taxon>
        <taxon>Enterococcaceae</taxon>
        <taxon>Enterococcus</taxon>
    </lineage>
</organism>
<dbReference type="Proteomes" id="UP000664632">
    <property type="component" value="Unassembled WGS sequence"/>
</dbReference>
<evidence type="ECO:0000256" key="1">
    <source>
        <dbReference type="ARBA" id="ARBA00004196"/>
    </source>
</evidence>
<evidence type="ECO:0000259" key="5">
    <source>
        <dbReference type="Pfam" id="PF25989"/>
    </source>
</evidence>
<dbReference type="InterPro" id="IPR058637">
    <property type="entry name" value="YknX-like_C"/>
</dbReference>
<dbReference type="PANTHER" id="PTHR32347:SF14">
    <property type="entry name" value="EFFLUX SYSTEM COMPONENT YKNX-RELATED"/>
    <property type="match status" value="1"/>
</dbReference>
<keyword evidence="8" id="KW-1185">Reference proteome</keyword>
<keyword evidence="4" id="KW-0472">Membrane</keyword>
<dbReference type="InterPro" id="IPR050465">
    <property type="entry name" value="UPF0194_transport"/>
</dbReference>
<protein>
    <submittedName>
        <fullName evidence="7">HlyD family secretion protein</fullName>
    </submittedName>
</protein>
<dbReference type="PANTHER" id="PTHR32347">
    <property type="entry name" value="EFFLUX SYSTEM COMPONENT YKNX-RELATED"/>
    <property type="match status" value="1"/>
</dbReference>
<evidence type="ECO:0000259" key="6">
    <source>
        <dbReference type="Pfam" id="PF25990"/>
    </source>
</evidence>
<dbReference type="Gene3D" id="2.40.30.170">
    <property type="match status" value="1"/>
</dbReference>
<keyword evidence="2" id="KW-0175">Coiled coil</keyword>
<name>A0ABS3H257_9ENTE</name>
<reference evidence="7 8" key="1">
    <citation type="submission" date="2021-03" db="EMBL/GenBank/DDBJ databases">
        <title>Enterococcal diversity collection.</title>
        <authorList>
            <person name="Gilmore M.S."/>
            <person name="Schwartzman J."/>
            <person name="Van Tyne D."/>
            <person name="Martin M."/>
            <person name="Earl A.M."/>
            <person name="Manson A.L."/>
            <person name="Straub T."/>
            <person name="Salamzade R."/>
            <person name="Saavedra J."/>
            <person name="Lebreton F."/>
            <person name="Prichula J."/>
            <person name="Schaufler K."/>
            <person name="Gaca A."/>
            <person name="Sgardioli B."/>
            <person name="Wagenaar J."/>
            <person name="Strong T."/>
        </authorList>
    </citation>
    <scope>NUCLEOTIDE SEQUENCE [LARGE SCALE GENOMIC DNA]</scope>
    <source>
        <strain evidence="7 8">DIV0869a</strain>
    </source>
</reference>
<feature type="region of interest" description="Disordered" evidence="3">
    <location>
        <begin position="131"/>
        <end position="161"/>
    </location>
</feature>
<feature type="transmembrane region" description="Helical" evidence="4">
    <location>
        <begin position="7"/>
        <end position="26"/>
    </location>
</feature>
<feature type="domain" description="YknX-like C-terminal permuted SH3-like" evidence="5">
    <location>
        <begin position="314"/>
        <end position="380"/>
    </location>
</feature>
<feature type="domain" description="YknX-like beta-barrel" evidence="6">
    <location>
        <begin position="235"/>
        <end position="294"/>
    </location>
</feature>
<keyword evidence="4" id="KW-0812">Transmembrane</keyword>
<feature type="compositionally biased region" description="Basic and acidic residues" evidence="3">
    <location>
        <begin position="140"/>
        <end position="161"/>
    </location>
</feature>
<dbReference type="Pfam" id="PF25989">
    <property type="entry name" value="YknX_C"/>
    <property type="match status" value="1"/>
</dbReference>
<sequence>MKSKKFKLVIGGIIVSVGIVGSYFLFFSPAKKVEPSYNVFTLDPLDPLLLKGEVKAAQTEDIFYDQTLGTIANIPVKHEQEVKNGEAVLNYQNGEAQTRADQQQRVVNKSSLSAQQASQNLNRAQTRYNEAQASLNQSRTEYDREADPEKKEELKSKVEQQKTETTTLNNEVIQAQQALDLAYTEVNDESAALESEQGKVSSTVNATIDGVAIINEAGKKSLEIPLIQVLSKTKQVKGTVTEYDLNKLKIGQEVSVTSIGSNETAQGKISSINQLPRSKNNSESEIPTYEFIVDGNFPWAYGSSVQVTLQQPQLVLPKTSLVTKDNQTFVYVYKNGRAVKTDVKVTESNGATNVESGVSKGAKIISNPDDALKNDAEVQVAEND</sequence>
<proteinExistence type="predicted"/>
<comment type="subcellular location">
    <subcellularLocation>
        <location evidence="1">Cell envelope</location>
    </subcellularLocation>
</comment>
<dbReference type="Gene3D" id="2.40.420.20">
    <property type="match status" value="1"/>
</dbReference>
<evidence type="ECO:0000313" key="7">
    <source>
        <dbReference type="EMBL" id="MBO0441588.1"/>
    </source>
</evidence>
<comment type="caution">
    <text evidence="7">The sequence shown here is derived from an EMBL/GenBank/DDBJ whole genome shotgun (WGS) entry which is preliminary data.</text>
</comment>
<dbReference type="EMBL" id="JAFLWD010000040">
    <property type="protein sequence ID" value="MBO0441588.1"/>
    <property type="molecule type" value="Genomic_DNA"/>
</dbReference>
<dbReference type="Pfam" id="PF25990">
    <property type="entry name" value="Beta-barrel_YknX"/>
    <property type="match status" value="1"/>
</dbReference>
<dbReference type="InterPro" id="IPR058636">
    <property type="entry name" value="Beta-barrel_YknX"/>
</dbReference>
<accession>A0ABS3H257</accession>